<dbReference type="EMBL" id="OY731400">
    <property type="protein sequence ID" value="CAJ1942647.1"/>
    <property type="molecule type" value="Genomic_DNA"/>
</dbReference>
<proteinExistence type="predicted"/>
<accession>A0AA86SBT5</accession>
<protein>
    <submittedName>
        <fullName evidence="1">Uncharacterized protein</fullName>
    </submittedName>
</protein>
<sequence length="121" mass="13661">MNAWSYVVYNIPPQMCKFGIPNKIFDDFRKRNEKGGTSTGKAELVKLCDRNFIREELAGLDKAVNANRILQAKGISLSLSFPTPTVPHFSPSKDGIRYPGIFPQALNQSHCIEEMLAWNIF</sequence>
<evidence type="ECO:0000313" key="2">
    <source>
        <dbReference type="Proteomes" id="UP001189624"/>
    </source>
</evidence>
<gene>
    <name evidence="1" type="ORF">AYBTSS11_LOCUS10949</name>
</gene>
<dbReference type="Gramene" id="rna-AYBTSS11_LOCUS10949">
    <property type="protein sequence ID" value="CAJ1942647.1"/>
    <property type="gene ID" value="gene-AYBTSS11_LOCUS10949"/>
</dbReference>
<dbReference type="Proteomes" id="UP001189624">
    <property type="component" value="Chromosome 3"/>
</dbReference>
<reference evidence="1" key="1">
    <citation type="submission" date="2023-10" db="EMBL/GenBank/DDBJ databases">
        <authorList>
            <person name="Domelevo Entfellner J.-B."/>
        </authorList>
    </citation>
    <scope>NUCLEOTIDE SEQUENCE</scope>
</reference>
<organism evidence="1 2">
    <name type="scientific">Sphenostylis stenocarpa</name>
    <dbReference type="NCBI Taxonomy" id="92480"/>
    <lineage>
        <taxon>Eukaryota</taxon>
        <taxon>Viridiplantae</taxon>
        <taxon>Streptophyta</taxon>
        <taxon>Embryophyta</taxon>
        <taxon>Tracheophyta</taxon>
        <taxon>Spermatophyta</taxon>
        <taxon>Magnoliopsida</taxon>
        <taxon>eudicotyledons</taxon>
        <taxon>Gunneridae</taxon>
        <taxon>Pentapetalae</taxon>
        <taxon>rosids</taxon>
        <taxon>fabids</taxon>
        <taxon>Fabales</taxon>
        <taxon>Fabaceae</taxon>
        <taxon>Papilionoideae</taxon>
        <taxon>50 kb inversion clade</taxon>
        <taxon>NPAAA clade</taxon>
        <taxon>indigoferoid/millettioid clade</taxon>
        <taxon>Phaseoleae</taxon>
        <taxon>Sphenostylis</taxon>
    </lineage>
</organism>
<feature type="non-terminal residue" evidence="1">
    <location>
        <position position="121"/>
    </location>
</feature>
<evidence type="ECO:0000313" key="1">
    <source>
        <dbReference type="EMBL" id="CAJ1942647.1"/>
    </source>
</evidence>
<name>A0AA86SBT5_9FABA</name>
<dbReference type="AlphaFoldDB" id="A0AA86SBT5"/>
<keyword evidence="2" id="KW-1185">Reference proteome</keyword>